<dbReference type="InterPro" id="IPR012341">
    <property type="entry name" value="6hp_glycosidase-like_sf"/>
</dbReference>
<protein>
    <submittedName>
        <fullName evidence="3">Lanthionine synthetase C family protein</fullName>
    </submittedName>
</protein>
<keyword evidence="4" id="KW-1185">Reference proteome</keyword>
<sequence>MEVSRQDLIKIVEQASTLTERLGECFIPDESQTNEKLITSQWETWCQVVAQSNPEKFAKRLAWDGLDSKAVGSVLGSVRLVDPKQLPVWTETLREVLQSDWETADADASRCLDIEKPIPFEEVYLPFVYVARQKLIAHVGASWQLLSEAVHISLERQLLLQLASLSAQPLQLEFSLFKALKQSAFTLLWGGGQDIGFNSNKQYQTFVKDLKTGKLLSIFQKYNVLARLVATAMDLWVEEKAEFFHRLALNLSTIQQNFQKDIGQVVAIQLNLSDLHNRGRSVIALTFASGLKLIYKPRSLGLEVTYFELLAWCNQQQVLLPFKLLKVIDCKTHGWMEFVEHLPCEDEAAVQRYYQRAGMLLCLLYVLQGNDCHDENLIASGEHPVLVDLETLLHPRAREVNATNEVGAQSLANEQFFEDSVLWTGLLPRWEFGADGGNAHDISGLGGAGGEIPFRMPKWQNINTDNMALEYEPGIMPPAANTPLLNDITLSPNDYVNELIDGFRQMYQFLSERREVLLATDSPIAAFAHQKVRFLFRPTQVYSHVLGKALNPNYLRHGVDYSIELDVLSRAFLAADAKPPIWSLLAVELQALEQMDIPYFVADSSSDALIVNPDLIIEGYFKEPSYNRMIRHLQRLNDADLAQQIAIIRGSFYSRVARGMTDTAPCTFVNAGLDLDATVHLTQLQLVHEAVEIAKELQQRAIQAADGSVTWIGMGYLPKAERMQLQPLGDGLYDGVCGVALFLAALAKVTDDTEFRDLALSALQPLRKTLQETDTSFQRRITKQMGISGSTGLGSIVYALVRVSQSLDEPELLNIASLAASLITQESIASDRSFDIIAGAAGAILGLLSFYQASSDPAVLDRATALGYHLLINRTKSNSGFRAWATLEGKLATGFSHGAAGIAYALLRLYKTTQETVFLEAAEEAIAYERSVFSPNAGNWPDVRSFTLEGGKPSFITNWCHGAPGIGLGRLGGLEILDTPEIRQEIAVALNTTQQFGLQNIDHLCCGNFGRMEVLLVGACKLSRPELWNTVQKQAAWVVARAKQVGTFYLFPELRGDIYNPGFFQGTAGIGYELLRLAYPESLPSVLLWE</sequence>
<keyword evidence="1" id="KW-0862">Zinc</keyword>
<dbReference type="RefSeq" id="WP_017740066.1">
    <property type="nucleotide sequence ID" value="NZ_KQ976354.1"/>
</dbReference>
<dbReference type="STRING" id="128403.WA1_23760"/>
<dbReference type="PRINTS" id="PR01950">
    <property type="entry name" value="LANCSUPER"/>
</dbReference>
<reference evidence="3 4" key="1">
    <citation type="journal article" date="2013" name="Genome Biol. Evol.">
        <title>Genomes of Stigonematalean cyanobacteria (subsection V) and the evolution of oxygenic photosynthesis from prokaryotes to plastids.</title>
        <authorList>
            <person name="Dagan T."/>
            <person name="Roettger M."/>
            <person name="Stucken K."/>
            <person name="Landan G."/>
            <person name="Koch R."/>
            <person name="Major P."/>
            <person name="Gould S.B."/>
            <person name="Goremykin V.V."/>
            <person name="Rippka R."/>
            <person name="Tandeau de Marsac N."/>
            <person name="Gugger M."/>
            <person name="Lockhart P.J."/>
            <person name="Allen J.F."/>
            <person name="Brune I."/>
            <person name="Maus I."/>
            <person name="Puhler A."/>
            <person name="Martin W.F."/>
        </authorList>
    </citation>
    <scope>NUCLEOTIDE SEQUENCE [LARGE SCALE GENOMIC DNA]</scope>
    <source>
        <strain evidence="3 4">PCC 7110</strain>
    </source>
</reference>
<keyword evidence="1" id="KW-0479">Metal-binding</keyword>
<dbReference type="Pfam" id="PF05147">
    <property type="entry name" value="LANC_like"/>
    <property type="match status" value="1"/>
</dbReference>
<name>A0A139X7J7_9CYAN</name>
<proteinExistence type="predicted"/>
<comment type="caution">
    <text evidence="3">The sequence shown here is derived from an EMBL/GenBank/DDBJ whole genome shotgun (WGS) entry which is preliminary data.</text>
</comment>
<organism evidence="3 4">
    <name type="scientific">Scytonema hofmannii PCC 7110</name>
    <dbReference type="NCBI Taxonomy" id="128403"/>
    <lineage>
        <taxon>Bacteria</taxon>
        <taxon>Bacillati</taxon>
        <taxon>Cyanobacteriota</taxon>
        <taxon>Cyanophyceae</taxon>
        <taxon>Nostocales</taxon>
        <taxon>Scytonemataceae</taxon>
        <taxon>Scytonema</taxon>
    </lineage>
</organism>
<dbReference type="PANTHER" id="PTHR12736:SF7">
    <property type="entry name" value="LANC-LIKE PROTEIN 3"/>
    <property type="match status" value="1"/>
</dbReference>
<evidence type="ECO:0000256" key="1">
    <source>
        <dbReference type="PIRSR" id="PIRSR607822-1"/>
    </source>
</evidence>
<dbReference type="InterPro" id="IPR017146">
    <property type="entry name" value="Lanti_2_LanM"/>
</dbReference>
<dbReference type="InterPro" id="IPR007822">
    <property type="entry name" value="LANC-like"/>
</dbReference>
<gene>
    <name evidence="3" type="ORF">WA1_23760</name>
</gene>
<dbReference type="PIRSF" id="PIRSF037228">
    <property type="entry name" value="Lant_mod_RumM"/>
    <property type="match status" value="1"/>
</dbReference>
<evidence type="ECO:0000313" key="3">
    <source>
        <dbReference type="EMBL" id="KYC40664.1"/>
    </source>
</evidence>
<dbReference type="PANTHER" id="PTHR12736">
    <property type="entry name" value="LANC-LIKE PROTEIN"/>
    <property type="match status" value="1"/>
</dbReference>
<dbReference type="Gene3D" id="1.50.10.10">
    <property type="match status" value="1"/>
</dbReference>
<dbReference type="InterPro" id="IPR025410">
    <property type="entry name" value="Lant_dehyd"/>
</dbReference>
<dbReference type="OrthoDB" id="9148343at2"/>
<dbReference type="AlphaFoldDB" id="A0A139X7J7"/>
<evidence type="ECO:0000259" key="2">
    <source>
        <dbReference type="Pfam" id="PF13575"/>
    </source>
</evidence>
<feature type="binding site" evidence="1">
    <location>
        <position position="1005"/>
    </location>
    <ligand>
        <name>Zn(2+)</name>
        <dbReference type="ChEBI" id="CHEBI:29105"/>
    </ligand>
</feature>
<dbReference type="NCBIfam" id="TIGR03897">
    <property type="entry name" value="lanti_2_LanM"/>
    <property type="match status" value="1"/>
</dbReference>
<dbReference type="EMBL" id="ANNX02000026">
    <property type="protein sequence ID" value="KYC40664.1"/>
    <property type="molecule type" value="Genomic_DNA"/>
</dbReference>
<dbReference type="GO" id="GO:0046872">
    <property type="term" value="F:metal ion binding"/>
    <property type="evidence" value="ECO:0007669"/>
    <property type="project" value="UniProtKB-KW"/>
</dbReference>
<dbReference type="PRINTS" id="PR01955">
    <property type="entry name" value="LANCFRANKIA"/>
</dbReference>
<accession>A0A139X7J7</accession>
<dbReference type="SMART" id="SM01260">
    <property type="entry name" value="LANC_like"/>
    <property type="match status" value="1"/>
</dbReference>
<dbReference type="SUPFAM" id="SSF158745">
    <property type="entry name" value="LanC-like"/>
    <property type="match status" value="1"/>
</dbReference>
<dbReference type="GO" id="GO:0005975">
    <property type="term" value="P:carbohydrate metabolic process"/>
    <property type="evidence" value="ECO:0007669"/>
    <property type="project" value="InterPro"/>
</dbReference>
<evidence type="ECO:0000313" key="4">
    <source>
        <dbReference type="Proteomes" id="UP000076925"/>
    </source>
</evidence>
<dbReference type="GO" id="GO:0031179">
    <property type="term" value="P:peptide modification"/>
    <property type="evidence" value="ECO:0007669"/>
    <property type="project" value="InterPro"/>
</dbReference>
<dbReference type="Pfam" id="PF13575">
    <property type="entry name" value="DUF4135"/>
    <property type="match status" value="1"/>
</dbReference>
<dbReference type="Proteomes" id="UP000076925">
    <property type="component" value="Unassembled WGS sequence"/>
</dbReference>
<feature type="domain" description="Lantibiotic biosynthesis protein dehydration" evidence="2">
    <location>
        <begin position="222"/>
        <end position="602"/>
    </location>
</feature>
<feature type="binding site" evidence="1">
    <location>
        <position position="960"/>
    </location>
    <ligand>
        <name>Zn(2+)</name>
        <dbReference type="ChEBI" id="CHEBI:29105"/>
    </ligand>
</feature>
<dbReference type="GO" id="GO:0005886">
    <property type="term" value="C:plasma membrane"/>
    <property type="evidence" value="ECO:0007669"/>
    <property type="project" value="TreeGrafter"/>
</dbReference>
<dbReference type="CDD" id="cd04792">
    <property type="entry name" value="LanM-like"/>
    <property type="match status" value="1"/>
</dbReference>